<evidence type="ECO:0000259" key="1">
    <source>
        <dbReference type="PROSITE" id="PS51746"/>
    </source>
</evidence>
<reference evidence="2" key="1">
    <citation type="submission" date="2020-09" db="EMBL/GenBank/DDBJ databases">
        <title>Nocardioides sp. strain MJB4 16S ribosomal RNA gene Genome sequencing and assembly.</title>
        <authorList>
            <person name="Kim I."/>
        </authorList>
    </citation>
    <scope>NUCLEOTIDE SEQUENCE</scope>
    <source>
        <strain evidence="2">MJB4</strain>
    </source>
</reference>
<evidence type="ECO:0000313" key="3">
    <source>
        <dbReference type="Proteomes" id="UP000616839"/>
    </source>
</evidence>
<dbReference type="SMART" id="SM00332">
    <property type="entry name" value="PP2Cc"/>
    <property type="match status" value="1"/>
</dbReference>
<keyword evidence="3" id="KW-1185">Reference proteome</keyword>
<feature type="domain" description="PPM-type phosphatase" evidence="1">
    <location>
        <begin position="5"/>
        <end position="247"/>
    </location>
</feature>
<dbReference type="RefSeq" id="WP_192140124.1">
    <property type="nucleotide sequence ID" value="NZ_JACYXZ010000001.1"/>
</dbReference>
<name>A0A927K686_9ACTN</name>
<dbReference type="PROSITE" id="PS51746">
    <property type="entry name" value="PPM_2"/>
    <property type="match status" value="1"/>
</dbReference>
<protein>
    <submittedName>
        <fullName evidence="2">Serine/threonine-protein phosphatase</fullName>
    </submittedName>
</protein>
<dbReference type="Gene3D" id="3.60.40.10">
    <property type="entry name" value="PPM-type phosphatase domain"/>
    <property type="match status" value="1"/>
</dbReference>
<gene>
    <name evidence="2" type="ORF">IE331_02410</name>
</gene>
<sequence>MVHLESGAATDVGHVREVNEDACLAADPVFVVADGMGGHQGGEVASSIVVEEFARLGEERYDVRRGAAAVSGALAECQRRIQAYTAEQRASGAREWRTGTTVVAALLCDDAGPGEERWLVANLGDSRAYRLEDDRLAQLTVDHSLVQELVTAGEIDEGEARRHPARHVVTRALGGEAFSAGPDLFELPLGPGRLVLCSDGVSGMLSHAEMARIVGAADRARDAAAGLVEAALAAGGEDNASAVVVDVVG</sequence>
<dbReference type="SMART" id="SM00331">
    <property type="entry name" value="PP2C_SIG"/>
    <property type="match status" value="1"/>
</dbReference>
<dbReference type="InterPro" id="IPR001932">
    <property type="entry name" value="PPM-type_phosphatase-like_dom"/>
</dbReference>
<dbReference type="Proteomes" id="UP000616839">
    <property type="component" value="Unassembled WGS sequence"/>
</dbReference>
<accession>A0A927K686</accession>
<dbReference type="EMBL" id="JACYXZ010000001">
    <property type="protein sequence ID" value="MBD8868465.1"/>
    <property type="molecule type" value="Genomic_DNA"/>
</dbReference>
<dbReference type="CDD" id="cd00143">
    <property type="entry name" value="PP2Cc"/>
    <property type="match status" value="1"/>
</dbReference>
<comment type="caution">
    <text evidence="2">The sequence shown here is derived from an EMBL/GenBank/DDBJ whole genome shotgun (WGS) entry which is preliminary data.</text>
</comment>
<dbReference type="InterPro" id="IPR015655">
    <property type="entry name" value="PP2C"/>
</dbReference>
<dbReference type="InterPro" id="IPR036457">
    <property type="entry name" value="PPM-type-like_dom_sf"/>
</dbReference>
<dbReference type="PANTHER" id="PTHR47992">
    <property type="entry name" value="PROTEIN PHOSPHATASE"/>
    <property type="match status" value="1"/>
</dbReference>
<dbReference type="Pfam" id="PF13672">
    <property type="entry name" value="PP2C_2"/>
    <property type="match status" value="1"/>
</dbReference>
<dbReference type="SUPFAM" id="SSF81606">
    <property type="entry name" value="PP2C-like"/>
    <property type="match status" value="1"/>
</dbReference>
<evidence type="ECO:0000313" key="2">
    <source>
        <dbReference type="EMBL" id="MBD8868465.1"/>
    </source>
</evidence>
<organism evidence="2 3">
    <name type="scientific">Nocardioides donggukensis</name>
    <dbReference type="NCBI Taxonomy" id="2774019"/>
    <lineage>
        <taxon>Bacteria</taxon>
        <taxon>Bacillati</taxon>
        <taxon>Actinomycetota</taxon>
        <taxon>Actinomycetes</taxon>
        <taxon>Propionibacteriales</taxon>
        <taxon>Nocardioidaceae</taxon>
        <taxon>Nocardioides</taxon>
    </lineage>
</organism>
<dbReference type="AlphaFoldDB" id="A0A927K686"/>
<proteinExistence type="predicted"/>
<dbReference type="GO" id="GO:0004722">
    <property type="term" value="F:protein serine/threonine phosphatase activity"/>
    <property type="evidence" value="ECO:0007669"/>
    <property type="project" value="InterPro"/>
</dbReference>